<accession>A0A1Y3B8L1</accession>
<keyword evidence="3" id="KW-1185">Reference proteome</keyword>
<evidence type="ECO:0000256" key="1">
    <source>
        <dbReference type="SAM" id="Coils"/>
    </source>
</evidence>
<dbReference type="Proteomes" id="UP000194236">
    <property type="component" value="Unassembled WGS sequence"/>
</dbReference>
<proteinExistence type="predicted"/>
<dbReference type="AlphaFoldDB" id="A0A1Y3B8L1"/>
<protein>
    <submittedName>
        <fullName evidence="2">Uncharacterized protein</fullName>
    </submittedName>
</protein>
<organism evidence="2 3">
    <name type="scientific">Euroglyphus maynei</name>
    <name type="common">Mayne's house dust mite</name>
    <dbReference type="NCBI Taxonomy" id="6958"/>
    <lineage>
        <taxon>Eukaryota</taxon>
        <taxon>Metazoa</taxon>
        <taxon>Ecdysozoa</taxon>
        <taxon>Arthropoda</taxon>
        <taxon>Chelicerata</taxon>
        <taxon>Arachnida</taxon>
        <taxon>Acari</taxon>
        <taxon>Acariformes</taxon>
        <taxon>Sarcoptiformes</taxon>
        <taxon>Astigmata</taxon>
        <taxon>Psoroptidia</taxon>
        <taxon>Analgoidea</taxon>
        <taxon>Pyroglyphidae</taxon>
        <taxon>Pyroglyphinae</taxon>
        <taxon>Euroglyphus</taxon>
    </lineage>
</organism>
<gene>
    <name evidence="2" type="ORF">BLA29_011791</name>
</gene>
<keyword evidence="1" id="KW-0175">Coiled coil</keyword>
<sequence length="116" mass="13808">NNSDKLDDTLVWTYQDDQANKAISNDNLIEEKIGELEVELQQIKFECEKRIDDYKRQIAELECAAAQRMEREVEQMKLEMEKQKSSVAEEQATKFTKMKEFYNNFRAEHIELLKKV</sequence>
<dbReference type="EMBL" id="MUJZ01033958">
    <property type="protein sequence ID" value="OTF77179.1"/>
    <property type="molecule type" value="Genomic_DNA"/>
</dbReference>
<evidence type="ECO:0000313" key="2">
    <source>
        <dbReference type="EMBL" id="OTF77179.1"/>
    </source>
</evidence>
<reference evidence="2 3" key="1">
    <citation type="submission" date="2017-03" db="EMBL/GenBank/DDBJ databases">
        <title>Genome Survey of Euroglyphus maynei.</title>
        <authorList>
            <person name="Arlian L.G."/>
            <person name="Morgan M.S."/>
            <person name="Rider S.D."/>
        </authorList>
    </citation>
    <scope>NUCLEOTIDE SEQUENCE [LARGE SCALE GENOMIC DNA]</scope>
    <source>
        <strain evidence="2">Arlian Lab</strain>
        <tissue evidence="2">Whole body</tissue>
    </source>
</reference>
<feature type="coiled-coil region" evidence="1">
    <location>
        <begin position="44"/>
        <end position="93"/>
    </location>
</feature>
<comment type="caution">
    <text evidence="2">The sequence shown here is derived from an EMBL/GenBank/DDBJ whole genome shotgun (WGS) entry which is preliminary data.</text>
</comment>
<feature type="non-terminal residue" evidence="2">
    <location>
        <position position="1"/>
    </location>
</feature>
<name>A0A1Y3B8L1_EURMA</name>
<evidence type="ECO:0000313" key="3">
    <source>
        <dbReference type="Proteomes" id="UP000194236"/>
    </source>
</evidence>